<dbReference type="Pfam" id="PF02627">
    <property type="entry name" value="CMD"/>
    <property type="match status" value="1"/>
</dbReference>
<dbReference type="EMBL" id="JAOCQF010000001">
    <property type="protein sequence ID" value="MCT8328546.1"/>
    <property type="molecule type" value="Genomic_DNA"/>
</dbReference>
<evidence type="ECO:0000259" key="1">
    <source>
        <dbReference type="Pfam" id="PF02627"/>
    </source>
</evidence>
<dbReference type="InterPro" id="IPR003779">
    <property type="entry name" value="CMD-like"/>
</dbReference>
<accession>A0ABT2NIH2</accession>
<dbReference type="PANTHER" id="PTHR33570">
    <property type="entry name" value="4-CARBOXYMUCONOLACTONE DECARBOXYLASE FAMILY PROTEIN"/>
    <property type="match status" value="1"/>
</dbReference>
<keyword evidence="3" id="KW-1185">Reference proteome</keyword>
<dbReference type="RefSeq" id="WP_261493974.1">
    <property type="nucleotide sequence ID" value="NZ_JAOCQF010000001.1"/>
</dbReference>
<dbReference type="Gene3D" id="1.20.1290.10">
    <property type="entry name" value="AhpD-like"/>
    <property type="match status" value="1"/>
</dbReference>
<proteinExistence type="predicted"/>
<protein>
    <submittedName>
        <fullName evidence="2">Carboxymuconolactone decarboxylase family protein</fullName>
    </submittedName>
</protein>
<dbReference type="PANTHER" id="PTHR33570:SF10">
    <property type="entry name" value="GAMMA-CARBOXYMUCONOLACTONE DECARBOXYLASE"/>
    <property type="match status" value="1"/>
</dbReference>
<feature type="domain" description="Carboxymuconolactone decarboxylase-like" evidence="1">
    <location>
        <begin position="42"/>
        <end position="125"/>
    </location>
</feature>
<evidence type="ECO:0000313" key="2">
    <source>
        <dbReference type="EMBL" id="MCT8328546.1"/>
    </source>
</evidence>
<dbReference type="InterPro" id="IPR052512">
    <property type="entry name" value="4CMD/NDH-1_regulator"/>
</dbReference>
<dbReference type="SUPFAM" id="SSF69118">
    <property type="entry name" value="AhpD-like"/>
    <property type="match status" value="1"/>
</dbReference>
<evidence type="ECO:0000313" key="3">
    <source>
        <dbReference type="Proteomes" id="UP001205601"/>
    </source>
</evidence>
<organism evidence="2 3">
    <name type="scientific">Albidovulum sediminis</name>
    <dbReference type="NCBI Taxonomy" id="3066345"/>
    <lineage>
        <taxon>Bacteria</taxon>
        <taxon>Pseudomonadati</taxon>
        <taxon>Pseudomonadota</taxon>
        <taxon>Alphaproteobacteria</taxon>
        <taxon>Rhodobacterales</taxon>
        <taxon>Paracoccaceae</taxon>
        <taxon>Albidovulum</taxon>
    </lineage>
</organism>
<reference evidence="3" key="1">
    <citation type="submission" date="2023-07" db="EMBL/GenBank/DDBJ databases">
        <title>Defluviimonas sediminis sp. nov., isolated from mangrove sediment.</title>
        <authorList>
            <person name="Liu L."/>
            <person name="Li J."/>
            <person name="Huang Y."/>
            <person name="Pan J."/>
            <person name="Li M."/>
        </authorList>
    </citation>
    <scope>NUCLEOTIDE SEQUENCE [LARGE SCALE GENOMIC DNA]</scope>
    <source>
        <strain evidence="3">FT324</strain>
    </source>
</reference>
<sequence length="140" mass="15474">MSDAFQKMFQQMMEQGQDMARALNPALDSFKGFDFAKMWPTMSKDMMEMWFGNTFNREGLDAKTRLLLTIGALTVLGAQAEAQMKIAIRHALEAGATQREIAETIYQMSMFGGLPAMTKALEIAQAVFDEAGKTETGDSA</sequence>
<comment type="caution">
    <text evidence="2">The sequence shown here is derived from an EMBL/GenBank/DDBJ whole genome shotgun (WGS) entry which is preliminary data.</text>
</comment>
<dbReference type="Proteomes" id="UP001205601">
    <property type="component" value="Unassembled WGS sequence"/>
</dbReference>
<gene>
    <name evidence="2" type="ORF">N5I32_03355</name>
</gene>
<name>A0ABT2NIH2_9RHOB</name>
<dbReference type="InterPro" id="IPR029032">
    <property type="entry name" value="AhpD-like"/>
</dbReference>